<sequence>MKSHKSKRKKRKKSEKHDAPNAEKLDNLNGVNEIGEIEELDTVEPVTELTQADFIQTSEKNPIDKTDIQTSLSDENLTPVFKNAMDLLASPIINCILLDKNFIIKHINPIVHDMFYNYYTLKHESFFNVFGKTLEKDDLDTLLKKLKDPDSGFSWTGVLIHKTKYYKTMYTKTHIFPLFETGLLSGYWVIFENITDVYFEHYKNMLNSLLNASKLKDNDTGFHNERLNHYSKILAEAMFKTNLFQQIDADFIDNISSLAQIHDIGKIGTPDYILQKNGSLTPVEWKIMKEHTINGTLILAAYPIPMAKEIALSHHERWNGTGYPYGLAGDMIPLSARIVAVADVYDALRMKRSYKESMPHTETVANILNGSGSHFDPNIIEIFKTVADDFNEIWETNKDGSQT</sequence>
<feature type="compositionally biased region" description="Basic and acidic residues" evidence="1">
    <location>
        <begin position="15"/>
        <end position="26"/>
    </location>
</feature>
<dbReference type="PANTHER" id="PTHR45228:SF8">
    <property type="entry name" value="TWO-COMPONENT RESPONSE REGULATOR-RELATED"/>
    <property type="match status" value="1"/>
</dbReference>
<feature type="compositionally biased region" description="Basic residues" evidence="1">
    <location>
        <begin position="1"/>
        <end position="14"/>
    </location>
</feature>
<evidence type="ECO:0000256" key="1">
    <source>
        <dbReference type="SAM" id="MobiDB-lite"/>
    </source>
</evidence>
<accession>A0A7S6WMR5</accession>
<proteinExistence type="predicted"/>
<reference evidence="2 3" key="1">
    <citation type="submission" date="2020-09" db="EMBL/GenBank/DDBJ databases">
        <title>Characterization of Treponema spp. from bovine digital dermatitis in Korea.</title>
        <authorList>
            <person name="Espiritu H.M."/>
            <person name="Cho Y.I."/>
            <person name="Mamuad L."/>
        </authorList>
    </citation>
    <scope>NUCLEOTIDE SEQUENCE [LARGE SCALE GENOMIC DNA]</scope>
    <source>
        <strain evidence="2 3">KS1</strain>
    </source>
</reference>
<protein>
    <submittedName>
        <fullName evidence="2">HD-GYP domain-containing protein</fullName>
    </submittedName>
</protein>
<dbReference type="RefSeq" id="WP_029409741.1">
    <property type="nucleotide sequence ID" value="NZ_CP045670.1"/>
</dbReference>
<dbReference type="EMBL" id="CP061839">
    <property type="protein sequence ID" value="QOW60008.1"/>
    <property type="molecule type" value="Genomic_DNA"/>
</dbReference>
<dbReference type="InterPro" id="IPR037522">
    <property type="entry name" value="HD_GYP_dom"/>
</dbReference>
<dbReference type="SUPFAM" id="SSF109604">
    <property type="entry name" value="HD-domain/PDEase-like"/>
    <property type="match status" value="1"/>
</dbReference>
<dbReference type="CDD" id="cd00077">
    <property type="entry name" value="HDc"/>
    <property type="match status" value="1"/>
</dbReference>
<evidence type="ECO:0000313" key="2">
    <source>
        <dbReference type="EMBL" id="QOW60008.1"/>
    </source>
</evidence>
<gene>
    <name evidence="2" type="ORF">IFE08_09105</name>
</gene>
<evidence type="ECO:0000313" key="3">
    <source>
        <dbReference type="Proteomes" id="UP000593915"/>
    </source>
</evidence>
<dbReference type="PANTHER" id="PTHR45228">
    <property type="entry name" value="CYCLIC DI-GMP PHOSPHODIESTERASE TM_0186-RELATED"/>
    <property type="match status" value="1"/>
</dbReference>
<dbReference type="AlphaFoldDB" id="A0A7S6WMR5"/>
<dbReference type="Gene3D" id="1.10.3210.10">
    <property type="entry name" value="Hypothetical protein af1432"/>
    <property type="match status" value="1"/>
</dbReference>
<dbReference type="InterPro" id="IPR052020">
    <property type="entry name" value="Cyclic_di-GMP/3'3'-cGAMP_PDE"/>
</dbReference>
<dbReference type="Proteomes" id="UP000593915">
    <property type="component" value="Chromosome"/>
</dbReference>
<name>A0A7S6WMR5_9SPIR</name>
<feature type="region of interest" description="Disordered" evidence="1">
    <location>
        <begin position="1"/>
        <end position="28"/>
    </location>
</feature>
<dbReference type="Pfam" id="PF13487">
    <property type="entry name" value="HD_5"/>
    <property type="match status" value="1"/>
</dbReference>
<dbReference type="InterPro" id="IPR003607">
    <property type="entry name" value="HD/PDEase_dom"/>
</dbReference>
<dbReference type="PROSITE" id="PS51832">
    <property type="entry name" value="HD_GYP"/>
    <property type="match status" value="1"/>
</dbReference>
<organism evidence="2 3">
    <name type="scientific">Treponema pedis</name>
    <dbReference type="NCBI Taxonomy" id="409322"/>
    <lineage>
        <taxon>Bacteria</taxon>
        <taxon>Pseudomonadati</taxon>
        <taxon>Spirochaetota</taxon>
        <taxon>Spirochaetia</taxon>
        <taxon>Spirochaetales</taxon>
        <taxon>Treponemataceae</taxon>
        <taxon>Treponema</taxon>
    </lineage>
</organism>